<dbReference type="InterPro" id="IPR004090">
    <property type="entry name" value="Chemotax_Me-accpt_rcpt"/>
</dbReference>
<dbReference type="EMBL" id="VJMF01000049">
    <property type="protein sequence ID" value="TRL31960.1"/>
    <property type="molecule type" value="Genomic_DNA"/>
</dbReference>
<dbReference type="InterPro" id="IPR003660">
    <property type="entry name" value="HAMP_dom"/>
</dbReference>
<dbReference type="CDD" id="cd11386">
    <property type="entry name" value="MCP_signal"/>
    <property type="match status" value="1"/>
</dbReference>
<evidence type="ECO:0000313" key="9">
    <source>
        <dbReference type="EMBL" id="PWB94221.1"/>
    </source>
</evidence>
<keyword evidence="2" id="KW-0145">Chemotaxis</keyword>
<dbReference type="InterPro" id="IPR044398">
    <property type="entry name" value="Globin-sensor_dom"/>
</dbReference>
<accession>A0A2U1SRI2</accession>
<protein>
    <submittedName>
        <fullName evidence="9">Globin-coupled sensor protein</fullName>
    </submittedName>
</protein>
<keyword evidence="5" id="KW-0175">Coiled coil</keyword>
<dbReference type="CDD" id="cd01068">
    <property type="entry name" value="globin_sensor"/>
    <property type="match status" value="1"/>
</dbReference>
<comment type="caution">
    <text evidence="9">The sequence shown here is derived from an EMBL/GenBank/DDBJ whole genome shotgun (WGS) entry which is preliminary data.</text>
</comment>
<dbReference type="EMBL" id="PUIV01000010">
    <property type="protein sequence ID" value="PWB94221.1"/>
    <property type="molecule type" value="Genomic_DNA"/>
</dbReference>
<dbReference type="PANTHER" id="PTHR43531:SF11">
    <property type="entry name" value="METHYL-ACCEPTING CHEMOTAXIS PROTEIN 3"/>
    <property type="match status" value="1"/>
</dbReference>
<dbReference type="Gene3D" id="1.10.287.950">
    <property type="entry name" value="Methyl-accepting chemotaxis protein"/>
    <property type="match status" value="1"/>
</dbReference>
<dbReference type="SUPFAM" id="SSF46458">
    <property type="entry name" value="Globin-like"/>
    <property type="match status" value="1"/>
</dbReference>
<dbReference type="PROSITE" id="PS50885">
    <property type="entry name" value="HAMP"/>
    <property type="match status" value="1"/>
</dbReference>
<gene>
    <name evidence="9" type="ORF">C5689_08895</name>
    <name evidence="10" type="ORF">FM996_12885</name>
</gene>
<dbReference type="InterPro" id="IPR012292">
    <property type="entry name" value="Globin/Proto"/>
</dbReference>
<dbReference type="InterPro" id="IPR051310">
    <property type="entry name" value="MCP_chemotaxis"/>
</dbReference>
<dbReference type="GO" id="GO:0019825">
    <property type="term" value="F:oxygen binding"/>
    <property type="evidence" value="ECO:0007669"/>
    <property type="project" value="InterPro"/>
</dbReference>
<dbReference type="Pfam" id="PF11563">
    <property type="entry name" value="Protoglobin"/>
    <property type="match status" value="1"/>
</dbReference>
<dbReference type="OrthoDB" id="3289104at2"/>
<dbReference type="SUPFAM" id="SSF58104">
    <property type="entry name" value="Methyl-accepting chemotaxis protein (MCP) signaling domain"/>
    <property type="match status" value="1"/>
</dbReference>
<dbReference type="Proteomes" id="UP000245137">
    <property type="component" value="Unassembled WGS sequence"/>
</dbReference>
<evidence type="ECO:0000256" key="4">
    <source>
        <dbReference type="PROSITE-ProRule" id="PRU00284"/>
    </source>
</evidence>
<feature type="compositionally biased region" description="Low complexity" evidence="6">
    <location>
        <begin position="516"/>
        <end position="528"/>
    </location>
</feature>
<dbReference type="GO" id="GO:0004888">
    <property type="term" value="F:transmembrane signaling receptor activity"/>
    <property type="evidence" value="ECO:0007669"/>
    <property type="project" value="InterPro"/>
</dbReference>
<dbReference type="InterPro" id="IPR004089">
    <property type="entry name" value="MCPsignal_dom"/>
</dbReference>
<dbReference type="Gene3D" id="1.10.490.10">
    <property type="entry name" value="Globins"/>
    <property type="match status" value="1"/>
</dbReference>
<dbReference type="InterPro" id="IPR039379">
    <property type="entry name" value="Protoglobin_sensor_dom"/>
</dbReference>
<comment type="similarity">
    <text evidence="3">Belongs to the methyl-accepting chemotaxis (MCP) protein family.</text>
</comment>
<evidence type="ECO:0000256" key="6">
    <source>
        <dbReference type="SAM" id="MobiDB-lite"/>
    </source>
</evidence>
<comment type="subcellular location">
    <subcellularLocation>
        <location evidence="1">Membrane</location>
    </subcellularLocation>
</comment>
<dbReference type="FunFam" id="1.10.287.950:FF:000001">
    <property type="entry name" value="Methyl-accepting chemotaxis sensory transducer"/>
    <property type="match status" value="1"/>
</dbReference>
<dbReference type="PROSITE" id="PS50111">
    <property type="entry name" value="CHEMOTAXIS_TRANSDUC_2"/>
    <property type="match status" value="1"/>
</dbReference>
<dbReference type="GO" id="GO:0007165">
    <property type="term" value="P:signal transduction"/>
    <property type="evidence" value="ECO:0007669"/>
    <property type="project" value="UniProtKB-KW"/>
</dbReference>
<organism evidence="9 11">
    <name type="scientific">Methylosinus sporium</name>
    <dbReference type="NCBI Taxonomy" id="428"/>
    <lineage>
        <taxon>Bacteria</taxon>
        <taxon>Pseudomonadati</taxon>
        <taxon>Pseudomonadota</taxon>
        <taxon>Alphaproteobacteria</taxon>
        <taxon>Hyphomicrobiales</taxon>
        <taxon>Methylocystaceae</taxon>
        <taxon>Methylosinus</taxon>
    </lineage>
</organism>
<dbReference type="GO" id="GO:0020037">
    <property type="term" value="F:heme binding"/>
    <property type="evidence" value="ECO:0007669"/>
    <property type="project" value="InterPro"/>
</dbReference>
<evidence type="ECO:0000256" key="2">
    <source>
        <dbReference type="ARBA" id="ARBA00022500"/>
    </source>
</evidence>
<dbReference type="Proteomes" id="UP000316781">
    <property type="component" value="Unassembled WGS sequence"/>
</dbReference>
<dbReference type="GO" id="GO:0006935">
    <property type="term" value="P:chemotaxis"/>
    <property type="evidence" value="ECO:0007669"/>
    <property type="project" value="UniProtKB-KW"/>
</dbReference>
<keyword evidence="11" id="KW-1185">Reference proteome</keyword>
<dbReference type="PRINTS" id="PR00260">
    <property type="entry name" value="CHEMTRNSDUCR"/>
</dbReference>
<feature type="coiled-coil region" evidence="5">
    <location>
        <begin position="255"/>
        <end position="282"/>
    </location>
</feature>
<evidence type="ECO:0000259" key="7">
    <source>
        <dbReference type="PROSITE" id="PS50111"/>
    </source>
</evidence>
<sequence>MSGSLKSSASLDDSLAFMEMGESARAALRQVKPVIAKALAPALDAFYEKVRGDAKLRGFFSDERHMAAAKAAQMRHWAQITEAEFGAEYVRMVTAVGQAHARIGLEPSFYISAYALITERLIQAIVEDNLAGSMLAGKTRVDRTSRGVAALVKAVFLDMNLSVSVYLDVLREERRAAEAQRAEAEAHQRHALDIMAHALEELARGDLQRRVVDKLDGGFDKIKEDFNNAAVKLAAAFADVGASASAIRSSSAEIAKASDNLARRTEAQAANLEETAAALEQITATVNKTADSTRHASEVFEVTRSDAEKGGAIVRDAVEAMRRIENSTRDIGKIIGVIDEIAFQTNLLALNAGVEAARAGEAGRGFAVVASEVRALAQRSAEAAKEIKALIAASTSQVENGVVLVTETGAALERIVSQVGEVSRVVIDIAAGSREQATGLTEVNRAVGQLDSMTQQNATMVEETTAASHSLSHEAEELSSLISVFRLQNGEGARSAPAPRASERRMEAAPARRRVASAGGRSASAPAADEGWEEF</sequence>
<reference evidence="9 11" key="1">
    <citation type="journal article" date="2018" name="Appl. Microbiol. Biotechnol.">
        <title>Co-cultivation of the strictly anaerobic methanogen Methanosarcina barkeri with aerobic methanotrophs in an oxygen-limited membrane bioreactor.</title>
        <authorList>
            <person name="In 't Zandt M.H."/>
            <person name="van den Bosch T.J.M."/>
            <person name="Rijkers R."/>
            <person name="van Kessel M.A.H.J."/>
            <person name="Jetten M.S.M."/>
            <person name="Welte C.U."/>
        </authorList>
    </citation>
    <scope>NUCLEOTIDE SEQUENCE [LARGE SCALE GENOMIC DNA]</scope>
    <source>
        <strain evidence="9 11">DSM 17706</strain>
    </source>
</reference>
<dbReference type="GO" id="GO:0016020">
    <property type="term" value="C:membrane"/>
    <property type="evidence" value="ECO:0007669"/>
    <property type="project" value="UniProtKB-SubCell"/>
</dbReference>
<dbReference type="InterPro" id="IPR009050">
    <property type="entry name" value="Globin-like_sf"/>
</dbReference>
<dbReference type="Pfam" id="PF00015">
    <property type="entry name" value="MCPsignal"/>
    <property type="match status" value="1"/>
</dbReference>
<feature type="domain" description="Methyl-accepting transducer" evidence="7">
    <location>
        <begin position="243"/>
        <end position="472"/>
    </location>
</feature>
<evidence type="ECO:0000256" key="5">
    <source>
        <dbReference type="SAM" id="Coils"/>
    </source>
</evidence>
<feature type="region of interest" description="Disordered" evidence="6">
    <location>
        <begin position="492"/>
        <end position="535"/>
    </location>
</feature>
<name>A0A2U1SRI2_METSR</name>
<evidence type="ECO:0000313" key="12">
    <source>
        <dbReference type="Proteomes" id="UP000316781"/>
    </source>
</evidence>
<keyword evidence="4" id="KW-0807">Transducer</keyword>
<feature type="domain" description="HAMP" evidence="8">
    <location>
        <begin position="186"/>
        <end position="238"/>
    </location>
</feature>
<proteinExistence type="inferred from homology"/>
<evidence type="ECO:0000313" key="10">
    <source>
        <dbReference type="EMBL" id="TRL31960.1"/>
    </source>
</evidence>
<dbReference type="SMART" id="SM00283">
    <property type="entry name" value="MA"/>
    <property type="match status" value="1"/>
</dbReference>
<dbReference type="AlphaFoldDB" id="A0A2U1SRI2"/>
<reference evidence="10 12" key="3">
    <citation type="submission" date="2019-07" db="EMBL/GenBank/DDBJ databases">
        <title>Ln-dependent methylotrophs.</title>
        <authorList>
            <person name="Tani A."/>
        </authorList>
    </citation>
    <scope>NUCLEOTIDE SEQUENCE [LARGE SCALE GENOMIC DNA]</scope>
    <source>
        <strain evidence="10 12">SM89A</strain>
    </source>
</reference>
<evidence type="ECO:0000256" key="1">
    <source>
        <dbReference type="ARBA" id="ARBA00004370"/>
    </source>
</evidence>
<reference evidence="9" key="2">
    <citation type="submission" date="2018-02" db="EMBL/GenBank/DDBJ databases">
        <authorList>
            <person name="Cohen D.B."/>
            <person name="Kent A.D."/>
        </authorList>
    </citation>
    <scope>NUCLEOTIDE SEQUENCE</scope>
    <source>
        <strain evidence="9">DSM 17706</strain>
    </source>
</reference>
<evidence type="ECO:0000256" key="3">
    <source>
        <dbReference type="ARBA" id="ARBA00029447"/>
    </source>
</evidence>
<evidence type="ECO:0000259" key="8">
    <source>
        <dbReference type="PROSITE" id="PS50885"/>
    </source>
</evidence>
<dbReference type="PANTHER" id="PTHR43531">
    <property type="entry name" value="PROTEIN ICFG"/>
    <property type="match status" value="1"/>
</dbReference>
<dbReference type="RefSeq" id="WP_108916918.1">
    <property type="nucleotide sequence ID" value="NZ_BGJY01000012.1"/>
</dbReference>
<evidence type="ECO:0000313" key="11">
    <source>
        <dbReference type="Proteomes" id="UP000245137"/>
    </source>
</evidence>